<dbReference type="Gene3D" id="1.10.3300.10">
    <property type="entry name" value="Jann2411-like domain"/>
    <property type="match status" value="1"/>
</dbReference>
<feature type="domain" description="Zinc finger CGNR" evidence="2">
    <location>
        <begin position="227"/>
        <end position="266"/>
    </location>
</feature>
<evidence type="ECO:0000256" key="1">
    <source>
        <dbReference type="SAM" id="MobiDB-lite"/>
    </source>
</evidence>
<dbReference type="PANTHER" id="PTHR35525:SF3">
    <property type="entry name" value="BLL6575 PROTEIN"/>
    <property type="match status" value="1"/>
</dbReference>
<dbReference type="InterPro" id="IPR010852">
    <property type="entry name" value="ABATE"/>
</dbReference>
<dbReference type="EMBL" id="BAAAGS010000043">
    <property type="protein sequence ID" value="GAA0547110.1"/>
    <property type="molecule type" value="Genomic_DNA"/>
</dbReference>
<comment type="caution">
    <text evidence="3">The sequence shown here is derived from an EMBL/GenBank/DDBJ whole genome shotgun (WGS) entry which is preliminary data.</text>
</comment>
<protein>
    <recommendedName>
        <fullName evidence="2">Zinc finger CGNR domain-containing protein</fullName>
    </recommendedName>
</protein>
<name>A0ABN1DM21_SACER</name>
<dbReference type="InterPro" id="IPR023286">
    <property type="entry name" value="ABATE_dom_sf"/>
</dbReference>
<dbReference type="Proteomes" id="UP001500729">
    <property type="component" value="Unassembled WGS sequence"/>
</dbReference>
<organism evidence="3 4">
    <name type="scientific">Saccharopolyspora erythraea</name>
    <name type="common">Streptomyces erythraeus</name>
    <dbReference type="NCBI Taxonomy" id="1836"/>
    <lineage>
        <taxon>Bacteria</taxon>
        <taxon>Bacillati</taxon>
        <taxon>Actinomycetota</taxon>
        <taxon>Actinomycetes</taxon>
        <taxon>Pseudonocardiales</taxon>
        <taxon>Pseudonocardiaceae</taxon>
        <taxon>Saccharopolyspora</taxon>
    </lineage>
</organism>
<evidence type="ECO:0000313" key="3">
    <source>
        <dbReference type="EMBL" id="GAA0547110.1"/>
    </source>
</evidence>
<feature type="compositionally biased region" description="Low complexity" evidence="1">
    <location>
        <begin position="25"/>
        <end position="39"/>
    </location>
</feature>
<dbReference type="Pfam" id="PF11706">
    <property type="entry name" value="zf-CGNR"/>
    <property type="match status" value="1"/>
</dbReference>
<evidence type="ECO:0000259" key="2">
    <source>
        <dbReference type="Pfam" id="PF11706"/>
    </source>
</evidence>
<accession>A0ABN1DM21</accession>
<proteinExistence type="predicted"/>
<reference evidence="3 4" key="1">
    <citation type="journal article" date="2019" name="Int. J. Syst. Evol. Microbiol.">
        <title>The Global Catalogue of Microorganisms (GCM) 10K type strain sequencing project: providing services to taxonomists for standard genome sequencing and annotation.</title>
        <authorList>
            <consortium name="The Broad Institute Genomics Platform"/>
            <consortium name="The Broad Institute Genome Sequencing Center for Infectious Disease"/>
            <person name="Wu L."/>
            <person name="Ma J."/>
        </authorList>
    </citation>
    <scope>NUCLEOTIDE SEQUENCE [LARGE SCALE GENOMIC DNA]</scope>
    <source>
        <strain evidence="3 4">JCM 10303</strain>
    </source>
</reference>
<keyword evidence="4" id="KW-1185">Reference proteome</keyword>
<dbReference type="SUPFAM" id="SSF160904">
    <property type="entry name" value="Jann2411-like"/>
    <property type="match status" value="1"/>
</dbReference>
<feature type="region of interest" description="Disordered" evidence="1">
    <location>
        <begin position="22"/>
        <end position="50"/>
    </location>
</feature>
<evidence type="ECO:0000313" key="4">
    <source>
        <dbReference type="Proteomes" id="UP001500729"/>
    </source>
</evidence>
<dbReference type="Pfam" id="PF07336">
    <property type="entry name" value="ABATE"/>
    <property type="match status" value="1"/>
</dbReference>
<dbReference type="PANTHER" id="PTHR35525">
    <property type="entry name" value="BLL6575 PROTEIN"/>
    <property type="match status" value="1"/>
</dbReference>
<sequence length="272" mass="28037">MEGGHAGDGERAAVGAVQLDRLPVGQSPGPLAQAAPAAGRGEGERDVGEQRASGVVEVVGVLVVGKQDHVDTAQVGGGAVGRGGLGQDGAAGRRVVAGGVEGRVGQEPQAAVLEEGGRAAEQWLVDRGLAPVDTGMMEMCATLLRSLREQVRALLAAHTAGRPAPDGALAAVNDALTRAPAASLLRWDPARGLYRETAHPTTQIVEHALAVLAADTADLLTSPDAERLTACASTPCSRYLLRTGRRHWCSTRCGDRARAARAYARRTQATTS</sequence>
<dbReference type="InterPro" id="IPR021005">
    <property type="entry name" value="Znf_CGNR"/>
</dbReference>
<gene>
    <name evidence="3" type="ORF">GCM10009533_52350</name>
</gene>